<dbReference type="EMBL" id="MU001672">
    <property type="protein sequence ID" value="KAF2460923.1"/>
    <property type="molecule type" value="Genomic_DNA"/>
</dbReference>
<organism evidence="2 3">
    <name type="scientific">Lineolata rhizophorae</name>
    <dbReference type="NCBI Taxonomy" id="578093"/>
    <lineage>
        <taxon>Eukaryota</taxon>
        <taxon>Fungi</taxon>
        <taxon>Dikarya</taxon>
        <taxon>Ascomycota</taxon>
        <taxon>Pezizomycotina</taxon>
        <taxon>Dothideomycetes</taxon>
        <taxon>Dothideomycetes incertae sedis</taxon>
        <taxon>Lineolatales</taxon>
        <taxon>Lineolataceae</taxon>
        <taxon>Lineolata</taxon>
    </lineage>
</organism>
<evidence type="ECO:0000313" key="3">
    <source>
        <dbReference type="Proteomes" id="UP000799766"/>
    </source>
</evidence>
<accession>A0A6A6PBX8</accession>
<dbReference type="Proteomes" id="UP000799766">
    <property type="component" value="Unassembled WGS sequence"/>
</dbReference>
<proteinExistence type="predicted"/>
<dbReference type="AlphaFoldDB" id="A0A6A6PBX8"/>
<evidence type="ECO:0000256" key="1">
    <source>
        <dbReference type="SAM" id="SignalP"/>
    </source>
</evidence>
<name>A0A6A6PBX8_9PEZI</name>
<evidence type="ECO:0008006" key="4">
    <source>
        <dbReference type="Google" id="ProtNLM"/>
    </source>
</evidence>
<gene>
    <name evidence="2" type="ORF">BDY21DRAFT_135441</name>
</gene>
<sequence length="119" mass="13619">MTVGSSLVALSFRSFLLALYSPSYLAACERLQGRLSCSRICVFPWTSAPGWALIFTRGRRRRVDQEPSTPYIRSMYIACDVEISRAPPWRFAKPQAKAKWPAEKQRTKVWCHRLIVVAV</sequence>
<feature type="signal peptide" evidence="1">
    <location>
        <begin position="1"/>
        <end position="18"/>
    </location>
</feature>
<evidence type="ECO:0000313" key="2">
    <source>
        <dbReference type="EMBL" id="KAF2460923.1"/>
    </source>
</evidence>
<keyword evidence="3" id="KW-1185">Reference proteome</keyword>
<protein>
    <recommendedName>
        <fullName evidence="4">Secreted protein</fullName>
    </recommendedName>
</protein>
<reference evidence="2" key="1">
    <citation type="journal article" date="2020" name="Stud. Mycol.">
        <title>101 Dothideomycetes genomes: a test case for predicting lifestyles and emergence of pathogens.</title>
        <authorList>
            <person name="Haridas S."/>
            <person name="Albert R."/>
            <person name="Binder M."/>
            <person name="Bloem J."/>
            <person name="Labutti K."/>
            <person name="Salamov A."/>
            <person name="Andreopoulos B."/>
            <person name="Baker S."/>
            <person name="Barry K."/>
            <person name="Bills G."/>
            <person name="Bluhm B."/>
            <person name="Cannon C."/>
            <person name="Castanera R."/>
            <person name="Culley D."/>
            <person name="Daum C."/>
            <person name="Ezra D."/>
            <person name="Gonzalez J."/>
            <person name="Henrissat B."/>
            <person name="Kuo A."/>
            <person name="Liang C."/>
            <person name="Lipzen A."/>
            <person name="Lutzoni F."/>
            <person name="Magnuson J."/>
            <person name="Mondo S."/>
            <person name="Nolan M."/>
            <person name="Ohm R."/>
            <person name="Pangilinan J."/>
            <person name="Park H.-J."/>
            <person name="Ramirez L."/>
            <person name="Alfaro M."/>
            <person name="Sun H."/>
            <person name="Tritt A."/>
            <person name="Yoshinaga Y."/>
            <person name="Zwiers L.-H."/>
            <person name="Turgeon B."/>
            <person name="Goodwin S."/>
            <person name="Spatafora J."/>
            <person name="Crous P."/>
            <person name="Grigoriev I."/>
        </authorList>
    </citation>
    <scope>NUCLEOTIDE SEQUENCE</scope>
    <source>
        <strain evidence="2">ATCC 16933</strain>
    </source>
</reference>
<feature type="chain" id="PRO_5025387673" description="Secreted protein" evidence="1">
    <location>
        <begin position="19"/>
        <end position="119"/>
    </location>
</feature>
<keyword evidence="1" id="KW-0732">Signal</keyword>